<dbReference type="CDD" id="cd08422">
    <property type="entry name" value="PBP2_CrgA_like"/>
    <property type="match status" value="1"/>
</dbReference>
<dbReference type="EMBL" id="JACTAG010000001">
    <property type="protein sequence ID" value="MBD3664186.1"/>
    <property type="molecule type" value="Genomic_DNA"/>
</dbReference>
<dbReference type="Gene3D" id="3.40.190.290">
    <property type="match status" value="1"/>
</dbReference>
<dbReference type="SUPFAM" id="SSF46785">
    <property type="entry name" value="Winged helix' DNA-binding domain"/>
    <property type="match status" value="1"/>
</dbReference>
<feature type="domain" description="HTH lysR-type" evidence="5">
    <location>
        <begin position="1"/>
        <end position="59"/>
    </location>
</feature>
<dbReference type="GO" id="GO:0003677">
    <property type="term" value="F:DNA binding"/>
    <property type="evidence" value="ECO:0007669"/>
    <property type="project" value="UniProtKB-KW"/>
</dbReference>
<name>A0A927D7H5_9RHOB</name>
<evidence type="ECO:0000256" key="4">
    <source>
        <dbReference type="ARBA" id="ARBA00023163"/>
    </source>
</evidence>
<sequence>MTDLKAIRVFLEVAAHLSFAKAARSLQMTPASITRIVSKLEEDMGQQLFVRTTRQVSLTTAGAIAATRYRPLVEELDRATDDITRATSPDKGRLRLNAPMSLGIRVMPRLVESFRLAYPRIDLEVYLTDTLVDIIAGDCDLAIRVSEAPKDKSTIWRKICKVPRHVIAAPSLFQRIPKPLAPDDLRPETLLAYSDAGHGETWKFSKGAQTRDIRTATTVVSNSGDFLYSVAAAGGGICMLPDFIVRAGIEKGEVERLMPDWQVSPLWLTLFYPPYEQFPPLVATFTDFFEAYMRELEGMEF</sequence>
<dbReference type="GO" id="GO:0003700">
    <property type="term" value="F:DNA-binding transcription factor activity"/>
    <property type="evidence" value="ECO:0007669"/>
    <property type="project" value="InterPro"/>
</dbReference>
<dbReference type="Gene3D" id="1.10.10.10">
    <property type="entry name" value="Winged helix-like DNA-binding domain superfamily/Winged helix DNA-binding domain"/>
    <property type="match status" value="1"/>
</dbReference>
<gene>
    <name evidence="6" type="ORF">H9Q16_09655</name>
</gene>
<evidence type="ECO:0000256" key="2">
    <source>
        <dbReference type="ARBA" id="ARBA00023015"/>
    </source>
</evidence>
<protein>
    <submittedName>
        <fullName evidence="6">LysR family transcriptional regulator</fullName>
    </submittedName>
</protein>
<keyword evidence="2" id="KW-0805">Transcription regulation</keyword>
<proteinExistence type="inferred from homology"/>
<keyword evidence="3" id="KW-0238">DNA-binding</keyword>
<dbReference type="FunFam" id="1.10.10.10:FF:000001">
    <property type="entry name" value="LysR family transcriptional regulator"/>
    <property type="match status" value="1"/>
</dbReference>
<evidence type="ECO:0000256" key="3">
    <source>
        <dbReference type="ARBA" id="ARBA00023125"/>
    </source>
</evidence>
<dbReference type="Pfam" id="PF00126">
    <property type="entry name" value="HTH_1"/>
    <property type="match status" value="1"/>
</dbReference>
<dbReference type="RefSeq" id="WP_191075090.1">
    <property type="nucleotide sequence ID" value="NZ_JACTAG010000001.1"/>
</dbReference>
<dbReference type="InterPro" id="IPR005119">
    <property type="entry name" value="LysR_subst-bd"/>
</dbReference>
<evidence type="ECO:0000259" key="5">
    <source>
        <dbReference type="PROSITE" id="PS50931"/>
    </source>
</evidence>
<dbReference type="InterPro" id="IPR036390">
    <property type="entry name" value="WH_DNA-bd_sf"/>
</dbReference>
<comment type="caution">
    <text evidence="6">The sequence shown here is derived from an EMBL/GenBank/DDBJ whole genome shotgun (WGS) entry which is preliminary data.</text>
</comment>
<dbReference type="SUPFAM" id="SSF53850">
    <property type="entry name" value="Periplasmic binding protein-like II"/>
    <property type="match status" value="1"/>
</dbReference>
<keyword evidence="4" id="KW-0804">Transcription</keyword>
<dbReference type="AlphaFoldDB" id="A0A927D7H5"/>
<dbReference type="PROSITE" id="PS50931">
    <property type="entry name" value="HTH_LYSR"/>
    <property type="match status" value="1"/>
</dbReference>
<dbReference type="Pfam" id="PF03466">
    <property type="entry name" value="LysR_substrate"/>
    <property type="match status" value="1"/>
</dbReference>
<reference evidence="6" key="1">
    <citation type="submission" date="2020-08" db="EMBL/GenBank/DDBJ databases">
        <title>Sulfitobacter aestuariivivens sp. nov., isolated from a tidal flat.</title>
        <authorList>
            <person name="Park S."/>
            <person name="Yoon J.-H."/>
        </authorList>
    </citation>
    <scope>NUCLEOTIDE SEQUENCE</scope>
    <source>
        <strain evidence="6">TSTF-M16</strain>
    </source>
</reference>
<accession>A0A927D7H5</accession>
<dbReference type="InterPro" id="IPR058163">
    <property type="entry name" value="LysR-type_TF_proteobact-type"/>
</dbReference>
<dbReference type="PANTHER" id="PTHR30537">
    <property type="entry name" value="HTH-TYPE TRANSCRIPTIONAL REGULATOR"/>
    <property type="match status" value="1"/>
</dbReference>
<evidence type="ECO:0000256" key="1">
    <source>
        <dbReference type="ARBA" id="ARBA00009437"/>
    </source>
</evidence>
<evidence type="ECO:0000313" key="6">
    <source>
        <dbReference type="EMBL" id="MBD3664186.1"/>
    </source>
</evidence>
<dbReference type="InterPro" id="IPR000847">
    <property type="entry name" value="LysR_HTH_N"/>
</dbReference>
<dbReference type="Proteomes" id="UP000635142">
    <property type="component" value="Unassembled WGS sequence"/>
</dbReference>
<organism evidence="6 7">
    <name type="scientific">Sulfitobacter aestuariivivens</name>
    <dbReference type="NCBI Taxonomy" id="2766981"/>
    <lineage>
        <taxon>Bacteria</taxon>
        <taxon>Pseudomonadati</taxon>
        <taxon>Pseudomonadota</taxon>
        <taxon>Alphaproteobacteria</taxon>
        <taxon>Rhodobacterales</taxon>
        <taxon>Roseobacteraceae</taxon>
        <taxon>Sulfitobacter</taxon>
    </lineage>
</organism>
<dbReference type="InterPro" id="IPR036388">
    <property type="entry name" value="WH-like_DNA-bd_sf"/>
</dbReference>
<comment type="similarity">
    <text evidence="1">Belongs to the LysR transcriptional regulatory family.</text>
</comment>
<keyword evidence="7" id="KW-1185">Reference proteome</keyword>
<dbReference type="PANTHER" id="PTHR30537:SF5">
    <property type="entry name" value="HTH-TYPE TRANSCRIPTIONAL ACTIVATOR TTDR-RELATED"/>
    <property type="match status" value="1"/>
</dbReference>
<evidence type="ECO:0000313" key="7">
    <source>
        <dbReference type="Proteomes" id="UP000635142"/>
    </source>
</evidence>